<feature type="transmembrane region" description="Helical" evidence="1">
    <location>
        <begin position="293"/>
        <end position="310"/>
    </location>
</feature>
<keyword evidence="1" id="KW-0812">Transmembrane</keyword>
<sequence>MDTRGSLLRRWTGEMPVYGVTLALFALCTALLASRGIGLDAGPVLANARIYLVSIVAWMALDAGLHLARHRPREPFAALHRRYAGPGAIRRWIAGAPLLALCILLMPFFSKMKAAIPLFSAYTWDATFIAWDRAIFFGYDAWQVLQPLVGYPPVTALLGLLYQAWFLLLYAGCLYMAFAAIDPALRRQFFLGYALSWSVIGGGAATLLASVGPCFLGPLMGDPTFDAQMAYLRAADAQIPVMPLAVQQMLLDWHAADADGLGSGITAMPSMHVAIAFLYWLAVRRISARAGRWMFAFFVVTWIGSVHLAYHYAVDGLVSIVMVALLWRLSGAVIAWWDARLAGSAPRLQPALRTKTVPAE</sequence>
<dbReference type="Proteomes" id="UP000444401">
    <property type="component" value="Unassembled WGS sequence"/>
</dbReference>
<comment type="caution">
    <text evidence="3">The sequence shown here is derived from an EMBL/GenBank/DDBJ whole genome shotgun (WGS) entry which is preliminary data.</text>
</comment>
<gene>
    <name evidence="3" type="ORF">GRI72_04405</name>
</gene>
<reference evidence="3 4" key="1">
    <citation type="submission" date="2019-12" db="EMBL/GenBank/DDBJ databases">
        <title>Genomic-based taxomic classification of the family Erythrobacteraceae.</title>
        <authorList>
            <person name="Xu L."/>
        </authorList>
    </citation>
    <scope>NUCLEOTIDE SEQUENCE [LARGE SCALE GENOMIC DNA]</scope>
    <source>
        <strain evidence="3 4">H32</strain>
    </source>
</reference>
<feature type="transmembrane region" description="Helical" evidence="1">
    <location>
        <begin position="154"/>
        <end position="178"/>
    </location>
</feature>
<dbReference type="Pfam" id="PF14378">
    <property type="entry name" value="PAP2_3"/>
    <property type="match status" value="1"/>
</dbReference>
<dbReference type="RefSeq" id="WP_160732732.1">
    <property type="nucleotide sequence ID" value="NZ_WTYO01000002.1"/>
</dbReference>
<name>A0ABW9UVX1_9SPHN</name>
<evidence type="ECO:0000313" key="4">
    <source>
        <dbReference type="Proteomes" id="UP000444401"/>
    </source>
</evidence>
<keyword evidence="1" id="KW-1133">Transmembrane helix</keyword>
<keyword evidence="4" id="KW-1185">Reference proteome</keyword>
<feature type="transmembrane region" description="Helical" evidence="1">
    <location>
        <begin position="190"/>
        <end position="211"/>
    </location>
</feature>
<dbReference type="EMBL" id="WTYO01000002">
    <property type="protein sequence ID" value="MXO68069.1"/>
    <property type="molecule type" value="Genomic_DNA"/>
</dbReference>
<accession>A0ABW9UVX1</accession>
<organism evidence="3 4">
    <name type="scientific">Pelagerythrobacter marinus</name>
    <dbReference type="NCBI Taxonomy" id="538382"/>
    <lineage>
        <taxon>Bacteria</taxon>
        <taxon>Pseudomonadati</taxon>
        <taxon>Pseudomonadota</taxon>
        <taxon>Alphaproteobacteria</taxon>
        <taxon>Sphingomonadales</taxon>
        <taxon>Erythrobacteraceae</taxon>
        <taxon>Pelagerythrobacter</taxon>
    </lineage>
</organism>
<feature type="transmembrane region" description="Helical" evidence="1">
    <location>
        <begin position="89"/>
        <end position="109"/>
    </location>
</feature>
<feature type="transmembrane region" description="Helical" evidence="1">
    <location>
        <begin position="48"/>
        <end position="68"/>
    </location>
</feature>
<evidence type="ECO:0000313" key="3">
    <source>
        <dbReference type="EMBL" id="MXO68069.1"/>
    </source>
</evidence>
<evidence type="ECO:0000259" key="2">
    <source>
        <dbReference type="Pfam" id="PF14378"/>
    </source>
</evidence>
<feature type="transmembrane region" description="Helical" evidence="1">
    <location>
        <begin position="316"/>
        <end position="337"/>
    </location>
</feature>
<protein>
    <recommendedName>
        <fullName evidence="2">Inositolphosphotransferase Aur1/Ipt1 domain-containing protein</fullName>
    </recommendedName>
</protein>
<feature type="domain" description="Inositolphosphotransferase Aur1/Ipt1" evidence="2">
    <location>
        <begin position="128"/>
        <end position="327"/>
    </location>
</feature>
<feature type="transmembrane region" description="Helical" evidence="1">
    <location>
        <begin position="260"/>
        <end position="281"/>
    </location>
</feature>
<dbReference type="InterPro" id="IPR026841">
    <property type="entry name" value="Aur1/Ipt1"/>
</dbReference>
<keyword evidence="1" id="KW-0472">Membrane</keyword>
<evidence type="ECO:0000256" key="1">
    <source>
        <dbReference type="SAM" id="Phobius"/>
    </source>
</evidence>
<proteinExistence type="predicted"/>